<dbReference type="GO" id="GO:0005524">
    <property type="term" value="F:ATP binding"/>
    <property type="evidence" value="ECO:0007669"/>
    <property type="project" value="UniProtKB-UniRule"/>
</dbReference>
<feature type="binding site" evidence="5">
    <location>
        <position position="50"/>
    </location>
    <ligand>
        <name>ATP</name>
        <dbReference type="ChEBI" id="CHEBI:30616"/>
    </ligand>
</feature>
<dbReference type="PANTHER" id="PTHR43289:SF6">
    <property type="entry name" value="SERINE_THREONINE-PROTEIN KINASE NEKL-3"/>
    <property type="match status" value="1"/>
</dbReference>
<dbReference type="PROSITE" id="PS00107">
    <property type="entry name" value="PROTEIN_KINASE_ATP"/>
    <property type="match status" value="1"/>
</dbReference>
<evidence type="ECO:0000259" key="6">
    <source>
        <dbReference type="PROSITE" id="PS50011"/>
    </source>
</evidence>
<dbReference type="SUPFAM" id="SSF56112">
    <property type="entry name" value="Protein kinase-like (PK-like)"/>
    <property type="match status" value="1"/>
</dbReference>
<keyword evidence="8" id="KW-1185">Reference proteome</keyword>
<keyword evidence="2 5" id="KW-0547">Nucleotide-binding</keyword>
<keyword evidence="1" id="KW-0808">Transferase</keyword>
<dbReference type="GO" id="GO:0004674">
    <property type="term" value="F:protein serine/threonine kinase activity"/>
    <property type="evidence" value="ECO:0007669"/>
    <property type="project" value="TreeGrafter"/>
</dbReference>
<gene>
    <name evidence="7" type="ORF">JT31_08035</name>
</gene>
<dbReference type="InterPro" id="IPR000719">
    <property type="entry name" value="Prot_kinase_dom"/>
</dbReference>
<dbReference type="InterPro" id="IPR008271">
    <property type="entry name" value="Ser/Thr_kinase_AS"/>
</dbReference>
<evidence type="ECO:0000256" key="1">
    <source>
        <dbReference type="ARBA" id="ARBA00022679"/>
    </source>
</evidence>
<keyword evidence="3" id="KW-0418">Kinase</keyword>
<dbReference type="Proteomes" id="UP000029481">
    <property type="component" value="Chromosome"/>
</dbReference>
<dbReference type="PROSITE" id="PS00108">
    <property type="entry name" value="PROTEIN_KINASE_ST"/>
    <property type="match status" value="1"/>
</dbReference>
<evidence type="ECO:0000256" key="2">
    <source>
        <dbReference type="ARBA" id="ARBA00022741"/>
    </source>
</evidence>
<protein>
    <recommendedName>
        <fullName evidence="6">Protein kinase domain-containing protein</fullName>
    </recommendedName>
</protein>
<dbReference type="KEGG" id="cnt:JT31_08035"/>
<evidence type="ECO:0000256" key="3">
    <source>
        <dbReference type="ARBA" id="ARBA00022777"/>
    </source>
</evidence>
<evidence type="ECO:0000256" key="4">
    <source>
        <dbReference type="ARBA" id="ARBA00022840"/>
    </source>
</evidence>
<evidence type="ECO:0000313" key="7">
    <source>
        <dbReference type="EMBL" id="AIR04562.1"/>
    </source>
</evidence>
<dbReference type="InterPro" id="IPR011009">
    <property type="entry name" value="Kinase-like_dom_sf"/>
</dbReference>
<dbReference type="PANTHER" id="PTHR43289">
    <property type="entry name" value="MITOGEN-ACTIVATED PROTEIN KINASE KINASE KINASE 20-RELATED"/>
    <property type="match status" value="1"/>
</dbReference>
<dbReference type="Gene3D" id="1.10.510.10">
    <property type="entry name" value="Transferase(Phosphotransferase) domain 1"/>
    <property type="match status" value="1"/>
</dbReference>
<dbReference type="EMBL" id="CP009451">
    <property type="protein sequence ID" value="AIR04562.1"/>
    <property type="molecule type" value="Genomic_DNA"/>
</dbReference>
<name>A0A089PW38_9ENTR</name>
<keyword evidence="4 5" id="KW-0067">ATP-binding</keyword>
<evidence type="ECO:0000256" key="5">
    <source>
        <dbReference type="PROSITE-ProRule" id="PRU10141"/>
    </source>
</evidence>
<proteinExistence type="predicted"/>
<evidence type="ECO:0000313" key="8">
    <source>
        <dbReference type="Proteomes" id="UP000029481"/>
    </source>
</evidence>
<organism evidence="7 8">
    <name type="scientific">Cedecea neteri</name>
    <dbReference type="NCBI Taxonomy" id="158822"/>
    <lineage>
        <taxon>Bacteria</taxon>
        <taxon>Pseudomonadati</taxon>
        <taxon>Pseudomonadota</taxon>
        <taxon>Gammaproteobacteria</taxon>
        <taxon>Enterobacterales</taxon>
        <taxon>Enterobacteriaceae</taxon>
        <taxon>Cedecea</taxon>
    </lineage>
</organism>
<sequence>MDITNLIKKLKEAKTIDSLVGEFTFIQQIGEGGNSNVCLYKKNDIEFAIKFFSKGIDDSSKTKRFIDEYFGMAQIPSHPNIAEYLHLDTITLHDESYLIIIMKRYATTLKGTLEGEDDKSVYAKKLELLYTDLLKAIEHLHVNGIIHRDIKPQNILIDGKTGHYVLSDFGISKFDPESFAKEAETQAGDRLANYRYCSPEQRGKGFLATMSSDLYSFAQVIQEYATGDINHGGGRTLVKFQDIEFLKIVDKVINRCLMHKPEERFDNVDELRKFMHEESDKYKRHLKYLEEQKYATESWNYLYKLNEAISKGFPTIKTFGEITDPAKMVRFFNCIDATIQSEEHKDNLWLIDSGGGDLNYFGAKHINENEFEINYGGFLYQSRIRKILVHRSDGSIYKHYFIVLVDAMDPFEYDDIADLSVKKTREYYPKKVDHTVIWEGHNLDPDDTENMYIEIEGAVYEKNSDSFRMMHRYVATEALFVSPTDVFGYGVNVNDNVKLLLEKCIRENTLSVEANRQFWKRAGWQFANWISSNR</sequence>
<feature type="domain" description="Protein kinase" evidence="6">
    <location>
        <begin position="23"/>
        <end position="279"/>
    </location>
</feature>
<reference evidence="7 8" key="1">
    <citation type="submission" date="2014-09" db="EMBL/GenBank/DDBJ databases">
        <title>Cedecea neteri SSMD04 Genome Sequencing.</title>
        <authorList>
            <person name="Tan J.-Y."/>
        </authorList>
    </citation>
    <scope>NUCLEOTIDE SEQUENCE [LARGE SCALE GENOMIC DNA]</scope>
    <source>
        <strain evidence="7 8">SSMD04</strain>
    </source>
</reference>
<dbReference type="RefSeq" id="WP_038475291.1">
    <property type="nucleotide sequence ID" value="NZ_CP009451.1"/>
</dbReference>
<dbReference type="SMART" id="SM00220">
    <property type="entry name" value="S_TKc"/>
    <property type="match status" value="1"/>
</dbReference>
<accession>A0A089PW38</accession>
<dbReference type="AlphaFoldDB" id="A0A089PW38"/>
<dbReference type="OrthoDB" id="9772100at2"/>
<dbReference type="Pfam" id="PF00069">
    <property type="entry name" value="Pkinase"/>
    <property type="match status" value="1"/>
</dbReference>
<dbReference type="PROSITE" id="PS50011">
    <property type="entry name" value="PROTEIN_KINASE_DOM"/>
    <property type="match status" value="1"/>
</dbReference>
<dbReference type="InterPro" id="IPR017441">
    <property type="entry name" value="Protein_kinase_ATP_BS"/>
</dbReference>